<dbReference type="InterPro" id="IPR003593">
    <property type="entry name" value="AAA+_ATPase"/>
</dbReference>
<dbReference type="Gene3D" id="3.40.50.300">
    <property type="entry name" value="P-loop containing nucleotide triphosphate hydrolases"/>
    <property type="match status" value="1"/>
</dbReference>
<evidence type="ECO:0000256" key="6">
    <source>
        <dbReference type="ARBA" id="ARBA00050665"/>
    </source>
</evidence>
<dbReference type="GO" id="GO:0016887">
    <property type="term" value="F:ATP hydrolysis activity"/>
    <property type="evidence" value="ECO:0007669"/>
    <property type="project" value="InterPro"/>
</dbReference>
<evidence type="ECO:0000259" key="10">
    <source>
        <dbReference type="PROSITE" id="PS51786"/>
    </source>
</evidence>
<feature type="domain" description="Lon proteolytic" evidence="10">
    <location>
        <begin position="736"/>
        <end position="967"/>
    </location>
</feature>
<dbReference type="PROSITE" id="PS01046">
    <property type="entry name" value="LON_SER"/>
    <property type="match status" value="1"/>
</dbReference>
<protein>
    <recommendedName>
        <fullName evidence="7">endopeptidase La</fullName>
        <ecNumber evidence="7">3.4.21.53</ecNumber>
    </recommendedName>
</protein>
<dbReference type="GO" id="GO:0005524">
    <property type="term" value="F:ATP binding"/>
    <property type="evidence" value="ECO:0007669"/>
    <property type="project" value="UniProtKB-KW"/>
</dbReference>
<evidence type="ECO:0000313" key="12">
    <source>
        <dbReference type="Proteomes" id="UP000186136"/>
    </source>
</evidence>
<keyword evidence="4 8" id="KW-0720">Serine protease</keyword>
<feature type="region of interest" description="Disordered" evidence="9">
    <location>
        <begin position="349"/>
        <end position="371"/>
    </location>
</feature>
<dbReference type="GO" id="GO:0004252">
    <property type="term" value="F:serine-type endopeptidase activity"/>
    <property type="evidence" value="ECO:0007669"/>
    <property type="project" value="UniProtKB-UniRule"/>
</dbReference>
<evidence type="ECO:0000256" key="3">
    <source>
        <dbReference type="ARBA" id="ARBA00022801"/>
    </source>
</evidence>
<dbReference type="OrthoDB" id="2411602at2759"/>
<evidence type="ECO:0000313" key="11">
    <source>
        <dbReference type="EMBL" id="GAV27316.1"/>
    </source>
</evidence>
<comment type="caution">
    <text evidence="11">The sequence shown here is derived from an EMBL/GenBank/DDBJ whole genome shotgun (WGS) entry which is preliminary data.</text>
</comment>
<accession>A0A1Q2YCM1</accession>
<gene>
    <name evidence="11" type="ORF">PMKS-000780</name>
</gene>
<dbReference type="InterPro" id="IPR003959">
    <property type="entry name" value="ATPase_AAA_core"/>
</dbReference>
<dbReference type="Pfam" id="PF00004">
    <property type="entry name" value="AAA"/>
    <property type="match status" value="1"/>
</dbReference>
<evidence type="ECO:0000256" key="1">
    <source>
        <dbReference type="ARBA" id="ARBA00022670"/>
    </source>
</evidence>
<dbReference type="PROSITE" id="PS51786">
    <property type="entry name" value="LON_PROTEOLYTIC"/>
    <property type="match status" value="1"/>
</dbReference>
<dbReference type="EMBL" id="BDGI01000031">
    <property type="protein sequence ID" value="GAV27316.1"/>
    <property type="molecule type" value="Genomic_DNA"/>
</dbReference>
<reference evidence="11 12" key="1">
    <citation type="submission" date="2016-08" db="EMBL/GenBank/DDBJ databases">
        <title>Whole genome shotgun sequence of Pichia membranifaciens KS47-1.</title>
        <authorList>
            <person name="Konishi M."/>
            <person name="Ishida M."/>
            <person name="Arakawa T."/>
            <person name="Kato Y."/>
            <person name="Horiuchi J."/>
        </authorList>
    </citation>
    <scope>NUCLEOTIDE SEQUENCE [LARGE SCALE GENOMIC DNA]</scope>
    <source>
        <strain evidence="11 12">KS47-1</strain>
    </source>
</reference>
<dbReference type="Gene3D" id="1.10.8.60">
    <property type="match status" value="1"/>
</dbReference>
<dbReference type="GO" id="GO:0004176">
    <property type="term" value="F:ATP-dependent peptidase activity"/>
    <property type="evidence" value="ECO:0007669"/>
    <property type="project" value="UniProtKB-UniRule"/>
</dbReference>
<dbReference type="InterPro" id="IPR054594">
    <property type="entry name" value="Lon_lid"/>
</dbReference>
<keyword evidence="5" id="KW-0067">ATP-binding</keyword>
<dbReference type="InterPro" id="IPR027417">
    <property type="entry name" value="P-loop_NTPase"/>
</dbReference>
<keyword evidence="12" id="KW-1185">Reference proteome</keyword>
<dbReference type="SMART" id="SM00382">
    <property type="entry name" value="AAA"/>
    <property type="match status" value="1"/>
</dbReference>
<dbReference type="Pfam" id="PF05362">
    <property type="entry name" value="Lon_C"/>
    <property type="match status" value="1"/>
</dbReference>
<dbReference type="GO" id="GO:0030163">
    <property type="term" value="P:protein catabolic process"/>
    <property type="evidence" value="ECO:0007669"/>
    <property type="project" value="InterPro"/>
</dbReference>
<dbReference type="PANTHER" id="PTHR10046">
    <property type="entry name" value="ATP DEPENDENT LON PROTEASE FAMILY MEMBER"/>
    <property type="match status" value="1"/>
</dbReference>
<organism evidence="11 12">
    <name type="scientific">Pichia membranifaciens</name>
    <dbReference type="NCBI Taxonomy" id="4926"/>
    <lineage>
        <taxon>Eukaryota</taxon>
        <taxon>Fungi</taxon>
        <taxon>Dikarya</taxon>
        <taxon>Ascomycota</taxon>
        <taxon>Saccharomycotina</taxon>
        <taxon>Pichiomycetes</taxon>
        <taxon>Pichiales</taxon>
        <taxon>Pichiaceae</taxon>
        <taxon>Pichia</taxon>
    </lineage>
</organism>
<evidence type="ECO:0000256" key="5">
    <source>
        <dbReference type="ARBA" id="ARBA00022840"/>
    </source>
</evidence>
<evidence type="ECO:0000256" key="9">
    <source>
        <dbReference type="SAM" id="MobiDB-lite"/>
    </source>
</evidence>
<dbReference type="InterPro" id="IPR014721">
    <property type="entry name" value="Ribsml_uS5_D2-typ_fold_subgr"/>
</dbReference>
<evidence type="ECO:0000256" key="7">
    <source>
        <dbReference type="ARBA" id="ARBA00066743"/>
    </source>
</evidence>
<dbReference type="Proteomes" id="UP000186136">
    <property type="component" value="Unassembled WGS sequence"/>
</dbReference>
<feature type="active site" evidence="8">
    <location>
        <position position="831"/>
    </location>
</feature>
<dbReference type="InterPro" id="IPR020568">
    <property type="entry name" value="Ribosomal_Su5_D2-typ_SF"/>
</dbReference>
<dbReference type="SUPFAM" id="SSF54211">
    <property type="entry name" value="Ribosomal protein S5 domain 2-like"/>
    <property type="match status" value="1"/>
</dbReference>
<keyword evidence="1 8" id="KW-0645">Protease</keyword>
<dbReference type="FunFam" id="3.40.50.300:FF:000021">
    <property type="entry name" value="Lon protease homolog"/>
    <property type="match status" value="1"/>
</dbReference>
<dbReference type="InterPro" id="IPR027065">
    <property type="entry name" value="Lon_Prtase"/>
</dbReference>
<dbReference type="SUPFAM" id="SSF52540">
    <property type="entry name" value="P-loop containing nucleoside triphosphate hydrolases"/>
    <property type="match status" value="1"/>
</dbReference>
<comment type="similarity">
    <text evidence="8">Belongs to the peptidase S16 family.</text>
</comment>
<dbReference type="Gene3D" id="3.30.230.10">
    <property type="match status" value="1"/>
</dbReference>
<dbReference type="PRINTS" id="PR00830">
    <property type="entry name" value="ENDOLAPTASE"/>
</dbReference>
<dbReference type="InterPro" id="IPR008269">
    <property type="entry name" value="Lon_proteolytic"/>
</dbReference>
<name>A0A1Q2YCM1_9ASCO</name>
<dbReference type="GO" id="GO:0006508">
    <property type="term" value="P:proteolysis"/>
    <property type="evidence" value="ECO:0007669"/>
    <property type="project" value="UniProtKB-KW"/>
</dbReference>
<keyword evidence="3 8" id="KW-0378">Hydrolase</keyword>
<comment type="catalytic activity">
    <reaction evidence="6">
        <text>Hydrolysis of proteins in presence of ATP.</text>
        <dbReference type="EC" id="3.4.21.53"/>
    </reaction>
</comment>
<dbReference type="Pfam" id="PF22667">
    <property type="entry name" value="Lon_lid"/>
    <property type="match status" value="1"/>
</dbReference>
<evidence type="ECO:0000256" key="8">
    <source>
        <dbReference type="PROSITE-ProRule" id="PRU01122"/>
    </source>
</evidence>
<evidence type="ECO:0000256" key="4">
    <source>
        <dbReference type="ARBA" id="ARBA00022825"/>
    </source>
</evidence>
<proteinExistence type="inferred from homology"/>
<keyword evidence="2" id="KW-0547">Nucleotide-binding</keyword>
<dbReference type="InterPro" id="IPR008268">
    <property type="entry name" value="Peptidase_S16_AS"/>
</dbReference>
<dbReference type="AlphaFoldDB" id="A0A1Q2YCM1"/>
<feature type="active site" evidence="8">
    <location>
        <position position="874"/>
    </location>
</feature>
<dbReference type="EC" id="3.4.21.53" evidence="7"/>
<sequence length="980" mass="108958">MGVPIEDAFVLLEAFLQAPDLPSPKIKKTLELLCSRVKVSEPRVGSNSARKSITLSEDAKRGIENIHSIFFPSSEKYPLFACIATDKHGKVCSNVAVISRLVNVQLLPDQCILGLRGELKGYTLADLKSSVPLEVETFKYGYAGEILYEINAGKEISPTTENLKLSKSVISGIIENLNLTEKFIKDYANLNNSTFKDLLSKLNPLAELLYIQLSDSTTNNNLAKLRKMLSSLNADQFSELLNACDIYVAVFPFAFSQEISYLQTREPVEQLSVTLDLVTFVSAIFTRYLDVEFVSASWNRLGKLQNEKQLHSKFFVNHFNGLKELLELTAKNSKSVKFSERGKLNKPFSVGNDAVKKGSQSPGNNDDDDDDSDLATIAVFISNIGDYEISNDGRNLLIKDFRRLNRMQSNSSEYQQLRNYFDIVMDLPWTRKSNEEKTAKVFDLNAAKEILNKDHFGMEAAKERIIEHLAVLKLTAKASETAKSPIILLNGPPGVGKTSLAKSIAHSLNCNFQRISLGGINDFADLKGHRRTYVGAIPGLIIQALRRAKSTNTVILLDEIDKIGMAGNKGNPEAALLEILDPEQNTSFTDHYVGFPIDLSKVVFIATSNDKWDISEPLRDRMETIDLDGYNCKEKVKIAGQFILPRQLKRNGLLPKQIQMLDNVFDSIAMSYTHEAGIRNFERLISKVCRKKAAELLSSKGTYKSLVSKDDLIKYLGVPYSFGNEEKYSSGNSSIQEEFGIVNGLSYNSDGSGSLLKFEMVGVPGSKRISCTGRLGEVLLESCEIAESLVEHLIHTHIFLDYNEEKLAKRLDSTSVHMHVPEGGVRKDGPSAGLTMTLCYLSLILERPVSSSIAMTGEITLSAKALPIGGLKEKLLGASLSGKITKVIVPRLNRKDLISAYAESLPDRDEANLALTKLVLEEEQCLGDKKRRYMFSSDVESWVKEEFGVNVKYVDDFMDVIREAWGGEVTVLRKEIKAHL</sequence>
<dbReference type="CDD" id="cd19500">
    <property type="entry name" value="RecA-like_Lon"/>
    <property type="match status" value="1"/>
</dbReference>
<evidence type="ECO:0000256" key="2">
    <source>
        <dbReference type="ARBA" id="ARBA00022741"/>
    </source>
</evidence>